<accession>A0A4P9C6U8</accession>
<evidence type="ECO:0000256" key="4">
    <source>
        <dbReference type="ARBA" id="ARBA00022475"/>
    </source>
</evidence>
<feature type="transmembrane region" description="Helical" evidence="11">
    <location>
        <begin position="275"/>
        <end position="299"/>
    </location>
</feature>
<dbReference type="InterPro" id="IPR003838">
    <property type="entry name" value="ABC3_permease_C"/>
</dbReference>
<keyword evidence="5 10" id="KW-0132">Cell division</keyword>
<keyword evidence="4 10" id="KW-1003">Cell membrane</keyword>
<dbReference type="NCBIfam" id="NF038347">
    <property type="entry name" value="FtsX_Gpos"/>
    <property type="match status" value="1"/>
</dbReference>
<reference evidence="14 15" key="1">
    <citation type="submission" date="2018-05" db="EMBL/GenBank/DDBJ databases">
        <title>Genome comparison of Eubacterium sp.</title>
        <authorList>
            <person name="Feng Y."/>
            <person name="Sanchez-Andrea I."/>
            <person name="Stams A.J.M."/>
            <person name="De Vos W.M."/>
        </authorList>
    </citation>
    <scope>NUCLEOTIDE SEQUENCE [LARGE SCALE GENOMIC DNA]</scope>
    <source>
        <strain evidence="14 15">YI</strain>
    </source>
</reference>
<evidence type="ECO:0000313" key="15">
    <source>
        <dbReference type="Proteomes" id="UP000218387"/>
    </source>
</evidence>
<dbReference type="PANTHER" id="PTHR47755">
    <property type="entry name" value="CELL DIVISION PROTEIN FTSX"/>
    <property type="match status" value="1"/>
</dbReference>
<evidence type="ECO:0000256" key="8">
    <source>
        <dbReference type="ARBA" id="ARBA00023136"/>
    </source>
</evidence>
<comment type="similarity">
    <text evidence="2 10">Belongs to the ABC-4 integral membrane protein family. FtsX subfamily.</text>
</comment>
<keyword evidence="6 11" id="KW-0812">Transmembrane</keyword>
<dbReference type="InterPro" id="IPR040690">
    <property type="entry name" value="FtsX_ECD"/>
</dbReference>
<dbReference type="Pfam" id="PF02687">
    <property type="entry name" value="FtsX"/>
    <property type="match status" value="1"/>
</dbReference>
<dbReference type="PANTHER" id="PTHR47755:SF1">
    <property type="entry name" value="CELL DIVISION PROTEIN FTSX"/>
    <property type="match status" value="1"/>
</dbReference>
<organism evidence="14 15">
    <name type="scientific">Eubacterium maltosivorans</name>
    <dbReference type="NCBI Taxonomy" id="2041044"/>
    <lineage>
        <taxon>Bacteria</taxon>
        <taxon>Bacillati</taxon>
        <taxon>Bacillota</taxon>
        <taxon>Clostridia</taxon>
        <taxon>Eubacteriales</taxon>
        <taxon>Eubacteriaceae</taxon>
        <taxon>Eubacterium</taxon>
    </lineage>
</organism>
<protein>
    <recommendedName>
        <fullName evidence="3 10">Cell division protein FtsX</fullName>
    </recommendedName>
</protein>
<evidence type="ECO:0000256" key="10">
    <source>
        <dbReference type="PIRNR" id="PIRNR003097"/>
    </source>
</evidence>
<evidence type="ECO:0000256" key="3">
    <source>
        <dbReference type="ARBA" id="ARBA00021907"/>
    </source>
</evidence>
<dbReference type="InterPro" id="IPR058204">
    <property type="entry name" value="FtsX_firmicutes-type"/>
</dbReference>
<keyword evidence="15" id="KW-1185">Reference proteome</keyword>
<feature type="domain" description="FtsX extracellular" evidence="13">
    <location>
        <begin position="63"/>
        <end position="146"/>
    </location>
</feature>
<feature type="domain" description="ABC3 transporter permease C-terminal" evidence="12">
    <location>
        <begin position="181"/>
        <end position="302"/>
    </location>
</feature>
<proteinExistence type="inferred from homology"/>
<dbReference type="EMBL" id="CP029487">
    <property type="protein sequence ID" value="QCT71219.1"/>
    <property type="molecule type" value="Genomic_DNA"/>
</dbReference>
<sequence>MRSNHWKTMPRTILRDTAQSMQRNSLMSIAAVFSIIAALIILGIFLVLTINIRQATVNVESQLEMKIFLKVDYTEEQRADLERDLKANPLISEVRFETKDEALQNFSSSLEDYTGLLSDFSSENNPMPASFIVQVKDSESMDDVKAFALTYQDKGVEYVKYGEEYINALLNFNHFANTMSIVVLIVLSVISLFLIYNTIKLTVFARRKEIGIMKYVGATDAYIRTPFVLEGTFLGLIAAVVAVMIVRLAYYYILGMLGGSVLLPMTSALATPDQVMGQLIFFFTVYGVVIGAVGSVFAIRKFLDV</sequence>
<feature type="transmembrane region" description="Helical" evidence="11">
    <location>
        <begin position="29"/>
        <end position="52"/>
    </location>
</feature>
<evidence type="ECO:0000256" key="11">
    <source>
        <dbReference type="SAM" id="Phobius"/>
    </source>
</evidence>
<evidence type="ECO:0000256" key="6">
    <source>
        <dbReference type="ARBA" id="ARBA00022692"/>
    </source>
</evidence>
<keyword evidence="9 10" id="KW-0131">Cell cycle</keyword>
<feature type="transmembrane region" description="Helical" evidence="11">
    <location>
        <begin position="179"/>
        <end position="199"/>
    </location>
</feature>
<evidence type="ECO:0000259" key="12">
    <source>
        <dbReference type="Pfam" id="PF02687"/>
    </source>
</evidence>
<evidence type="ECO:0000313" key="14">
    <source>
        <dbReference type="EMBL" id="QCT71219.1"/>
    </source>
</evidence>
<dbReference type="GO" id="GO:0051301">
    <property type="term" value="P:cell division"/>
    <property type="evidence" value="ECO:0007669"/>
    <property type="project" value="UniProtKB-KW"/>
</dbReference>
<comment type="function">
    <text evidence="10">Part of the ABC transporter FtsEX involved in asymmetric cellular division facilitating the initiation of sporulation.</text>
</comment>
<evidence type="ECO:0000256" key="5">
    <source>
        <dbReference type="ARBA" id="ARBA00022618"/>
    </source>
</evidence>
<dbReference type="Gene3D" id="3.30.70.3040">
    <property type="match status" value="1"/>
</dbReference>
<keyword evidence="7 11" id="KW-1133">Transmembrane helix</keyword>
<dbReference type="Pfam" id="PF18075">
    <property type="entry name" value="FtsX_ECD"/>
    <property type="match status" value="1"/>
</dbReference>
<gene>
    <name evidence="14" type="ORF">CPZ25_007725</name>
</gene>
<evidence type="ECO:0000256" key="1">
    <source>
        <dbReference type="ARBA" id="ARBA00004651"/>
    </source>
</evidence>
<comment type="subcellular location">
    <subcellularLocation>
        <location evidence="1">Cell membrane</location>
        <topology evidence="1">Multi-pass membrane protein</topology>
    </subcellularLocation>
</comment>
<dbReference type="RefSeq" id="WP_096920439.1">
    <property type="nucleotide sequence ID" value="NZ_CP029487.1"/>
</dbReference>
<dbReference type="PIRSF" id="PIRSF003097">
    <property type="entry name" value="FtsX"/>
    <property type="match status" value="1"/>
</dbReference>
<evidence type="ECO:0000259" key="13">
    <source>
        <dbReference type="Pfam" id="PF18075"/>
    </source>
</evidence>
<keyword evidence="8 10" id="KW-0472">Membrane</keyword>
<evidence type="ECO:0000256" key="9">
    <source>
        <dbReference type="ARBA" id="ARBA00023306"/>
    </source>
</evidence>
<evidence type="ECO:0000256" key="2">
    <source>
        <dbReference type="ARBA" id="ARBA00007379"/>
    </source>
</evidence>
<dbReference type="Proteomes" id="UP000218387">
    <property type="component" value="Chromosome"/>
</dbReference>
<dbReference type="GO" id="GO:0005886">
    <property type="term" value="C:plasma membrane"/>
    <property type="evidence" value="ECO:0007669"/>
    <property type="project" value="UniProtKB-SubCell"/>
</dbReference>
<evidence type="ECO:0000256" key="7">
    <source>
        <dbReference type="ARBA" id="ARBA00022989"/>
    </source>
</evidence>
<dbReference type="InterPro" id="IPR004513">
    <property type="entry name" value="FtsX"/>
</dbReference>
<dbReference type="KEGG" id="emt:CPZ25_007725"/>
<name>A0A4P9C6U8_EUBML</name>
<dbReference type="AlphaFoldDB" id="A0A4P9C6U8"/>